<organism evidence="2 3">
    <name type="scientific">Eubacterium segne</name>
    <dbReference type="NCBI Taxonomy" id="2763045"/>
    <lineage>
        <taxon>Bacteria</taxon>
        <taxon>Bacillati</taxon>
        <taxon>Bacillota</taxon>
        <taxon>Clostridia</taxon>
        <taxon>Eubacteriales</taxon>
        <taxon>Eubacteriaceae</taxon>
        <taxon>Eubacterium</taxon>
    </lineage>
</organism>
<dbReference type="Pfam" id="PF01261">
    <property type="entry name" value="AP_endonuc_2"/>
    <property type="match status" value="1"/>
</dbReference>
<dbReference type="PANTHER" id="PTHR12110">
    <property type="entry name" value="HYDROXYPYRUVATE ISOMERASE"/>
    <property type="match status" value="1"/>
</dbReference>
<feature type="domain" description="Xylose isomerase-like TIM barrel" evidence="1">
    <location>
        <begin position="26"/>
        <end position="248"/>
    </location>
</feature>
<protein>
    <submittedName>
        <fullName evidence="2">Sugar phosphate isomerase/epimerase</fullName>
    </submittedName>
</protein>
<dbReference type="InterPro" id="IPR050312">
    <property type="entry name" value="IolE/XylAMocC-like"/>
</dbReference>
<dbReference type="InterPro" id="IPR013022">
    <property type="entry name" value="Xyl_isomerase-like_TIM-brl"/>
</dbReference>
<dbReference type="EMBL" id="JACOOZ010000006">
    <property type="protein sequence ID" value="MBC5668221.1"/>
    <property type="molecule type" value="Genomic_DNA"/>
</dbReference>
<keyword evidence="3" id="KW-1185">Reference proteome</keyword>
<gene>
    <name evidence="2" type="ORF">H8S00_09520</name>
</gene>
<dbReference type="InterPro" id="IPR036237">
    <property type="entry name" value="Xyl_isomerase-like_sf"/>
</dbReference>
<evidence type="ECO:0000259" key="1">
    <source>
        <dbReference type="Pfam" id="PF01261"/>
    </source>
</evidence>
<dbReference type="SUPFAM" id="SSF51658">
    <property type="entry name" value="Xylose isomerase-like"/>
    <property type="match status" value="1"/>
</dbReference>
<dbReference type="Proteomes" id="UP000597877">
    <property type="component" value="Unassembled WGS sequence"/>
</dbReference>
<sequence>MAQILCSTGALIGRPNNRDYRILRDVCHKLNCDGFEFMMYSTWYGLEGDILKFLLELNINIPVIHCEKHIGEYISKGSKEDLAEAVRRFEINCKMAKALSVHKMVVHLWDGVTSDSNFSNNLEAYGILRKIAEAYEIDLLIENVVCNHENPMKHWMELLNRYPDIHFIYDTKMAAFHCQENLLYDDKYDILWKEKHIRHYHVNDYGGGYMEWSRLKTLPPGKGHFDFDKFFDYIRKNGYKDTFTVEATAFGNDGKIDINMLNKCFEKIRRYIG</sequence>
<evidence type="ECO:0000313" key="2">
    <source>
        <dbReference type="EMBL" id="MBC5668221.1"/>
    </source>
</evidence>
<dbReference type="PANTHER" id="PTHR12110:SF21">
    <property type="entry name" value="XYLOSE ISOMERASE-LIKE TIM BARREL DOMAIN-CONTAINING PROTEIN"/>
    <property type="match status" value="1"/>
</dbReference>
<dbReference type="GO" id="GO:0016853">
    <property type="term" value="F:isomerase activity"/>
    <property type="evidence" value="ECO:0007669"/>
    <property type="project" value="UniProtKB-KW"/>
</dbReference>
<accession>A0ABR7F3M4</accession>
<reference evidence="2 3" key="1">
    <citation type="submission" date="2020-08" db="EMBL/GenBank/DDBJ databases">
        <title>Genome public.</title>
        <authorList>
            <person name="Liu C."/>
            <person name="Sun Q."/>
        </authorList>
    </citation>
    <scope>NUCLEOTIDE SEQUENCE [LARGE SCALE GENOMIC DNA]</scope>
    <source>
        <strain evidence="2 3">BX4</strain>
    </source>
</reference>
<name>A0ABR7F3M4_9FIRM</name>
<dbReference type="RefSeq" id="WP_186840472.1">
    <property type="nucleotide sequence ID" value="NZ_JACOOZ010000006.1"/>
</dbReference>
<proteinExistence type="predicted"/>
<keyword evidence="2" id="KW-0413">Isomerase</keyword>
<dbReference type="Gene3D" id="3.20.20.150">
    <property type="entry name" value="Divalent-metal-dependent TIM barrel enzymes"/>
    <property type="match status" value="1"/>
</dbReference>
<comment type="caution">
    <text evidence="2">The sequence shown here is derived from an EMBL/GenBank/DDBJ whole genome shotgun (WGS) entry which is preliminary data.</text>
</comment>
<evidence type="ECO:0000313" key="3">
    <source>
        <dbReference type="Proteomes" id="UP000597877"/>
    </source>
</evidence>